<dbReference type="GO" id="GO:0000166">
    <property type="term" value="F:nucleotide binding"/>
    <property type="evidence" value="ECO:0007669"/>
    <property type="project" value="UniProtKB-KW"/>
</dbReference>
<evidence type="ECO:0000256" key="2">
    <source>
        <dbReference type="ARBA" id="ARBA00000909"/>
    </source>
</evidence>
<keyword evidence="5 10" id="KW-0547">Nucleotide-binding</keyword>
<dbReference type="PANTHER" id="PTHR13232">
    <property type="entry name" value="NAD(P)H-HYDRATE EPIMERASE"/>
    <property type="match status" value="1"/>
</dbReference>
<evidence type="ECO:0000256" key="3">
    <source>
        <dbReference type="ARBA" id="ARBA00012228"/>
    </source>
</evidence>
<evidence type="ECO:0000256" key="4">
    <source>
        <dbReference type="ARBA" id="ARBA00022723"/>
    </source>
</evidence>
<evidence type="ECO:0000313" key="12">
    <source>
        <dbReference type="EMBL" id="WPG99833.1"/>
    </source>
</evidence>
<dbReference type="PROSITE" id="PS51385">
    <property type="entry name" value="YJEF_N"/>
    <property type="match status" value="1"/>
</dbReference>
<feature type="binding site" evidence="10">
    <location>
        <position position="123"/>
    </location>
    <ligand>
        <name>K(+)</name>
        <dbReference type="ChEBI" id="CHEBI:29103"/>
    </ligand>
</feature>
<evidence type="ECO:0000313" key="13">
    <source>
        <dbReference type="Proteomes" id="UP001303373"/>
    </source>
</evidence>
<dbReference type="InterPro" id="IPR004443">
    <property type="entry name" value="YjeF_N_dom"/>
</dbReference>
<dbReference type="EC" id="5.1.99.6" evidence="3 10"/>
<evidence type="ECO:0000256" key="6">
    <source>
        <dbReference type="ARBA" id="ARBA00022857"/>
    </source>
</evidence>
<dbReference type="Proteomes" id="UP001303373">
    <property type="component" value="Chromosome 3"/>
</dbReference>
<dbReference type="SUPFAM" id="SSF64153">
    <property type="entry name" value="YjeF N-terminal domain-like"/>
    <property type="match status" value="1"/>
</dbReference>
<keyword evidence="6" id="KW-0521">NADP</keyword>
<dbReference type="EMBL" id="CP138582">
    <property type="protein sequence ID" value="WPG99833.1"/>
    <property type="molecule type" value="Genomic_DNA"/>
</dbReference>
<feature type="domain" description="YjeF N-terminal" evidence="11">
    <location>
        <begin position="11"/>
        <end position="221"/>
    </location>
</feature>
<keyword evidence="10" id="KW-0963">Cytoplasm</keyword>
<dbReference type="Gene3D" id="3.40.50.10260">
    <property type="entry name" value="YjeF N-terminal domain"/>
    <property type="match status" value="1"/>
</dbReference>
<dbReference type="InterPro" id="IPR036652">
    <property type="entry name" value="YjeF_N_dom_sf"/>
</dbReference>
<evidence type="ECO:0000256" key="5">
    <source>
        <dbReference type="ARBA" id="ARBA00022741"/>
    </source>
</evidence>
<feature type="binding site" evidence="10">
    <location>
        <position position="156"/>
    </location>
    <ligand>
        <name>(6S)-NADPHX</name>
        <dbReference type="ChEBI" id="CHEBI:64076"/>
    </ligand>
</feature>
<evidence type="ECO:0000256" key="10">
    <source>
        <dbReference type="HAMAP-Rule" id="MF_03159"/>
    </source>
</evidence>
<keyword evidence="13" id="KW-1185">Reference proteome</keyword>
<comment type="cofactor">
    <cofactor evidence="10">
        <name>K(+)</name>
        <dbReference type="ChEBI" id="CHEBI:29103"/>
    </cofactor>
    <text evidence="10">Binds 1 potassium ion per subunit.</text>
</comment>
<proteinExistence type="inferred from homology"/>
<dbReference type="GO" id="GO:0046872">
    <property type="term" value="F:metal ion binding"/>
    <property type="evidence" value="ECO:0007669"/>
    <property type="project" value="UniProtKB-KW"/>
</dbReference>
<name>A0AAQ3R6U9_9PEZI</name>
<dbReference type="AlphaFoldDB" id="A0AAQ3R6U9"/>
<sequence>MSLRTISSATALALDQHLLSTGSFSLDQLIELAGLSIAQCMTLLSPPSKSPHILIACGPGNNGGDGLVAARHLHHFGYRPIVFYPKPGSKEVYGRLRAQLDFLGVPFTDDFEVELGRCDWVVDAIFGFSFSGPVRDPFGSVIALLAETTKPVLAVDVPSSWHVDLGPPADGLGAAYSPDVVVSLTAPKECMRAFKGRQFVGGRFVGQQVADMFGFDVPPFKGCDQVVEVVAVGERL</sequence>
<dbReference type="InterPro" id="IPR032976">
    <property type="entry name" value="YJEFN_prot_NAXE-like"/>
</dbReference>
<accession>A0AAQ3R6U9</accession>
<dbReference type="GO" id="GO:0052856">
    <property type="term" value="F:NAD(P)HX epimerase activity"/>
    <property type="evidence" value="ECO:0007669"/>
    <property type="project" value="UniProtKB-UniRule"/>
</dbReference>
<evidence type="ECO:0000256" key="7">
    <source>
        <dbReference type="ARBA" id="ARBA00022958"/>
    </source>
</evidence>
<comment type="catalytic activity">
    <reaction evidence="1 10">
        <text>(6R)-NADHX = (6S)-NADHX</text>
        <dbReference type="Rhea" id="RHEA:32215"/>
        <dbReference type="ChEBI" id="CHEBI:64074"/>
        <dbReference type="ChEBI" id="CHEBI:64075"/>
        <dbReference type="EC" id="5.1.99.6"/>
    </reaction>
</comment>
<dbReference type="Pfam" id="PF03853">
    <property type="entry name" value="YjeF_N"/>
    <property type="match status" value="1"/>
</dbReference>
<comment type="similarity">
    <text evidence="10">Belongs to the NnrE/AIBP family.</text>
</comment>
<comment type="function">
    <text evidence="10">Catalyzes the epimerization of the S- and R-forms of NAD(P)HX, a damaged form of NAD(P)H that is a result of enzymatic or heat-dependent hydration. This is a prerequisite for the S-specific NAD(P)H-hydrate dehydratase to allow the repair of both epimers of NAD(P)HX.</text>
</comment>
<comment type="catalytic activity">
    <reaction evidence="2 10">
        <text>(6R)-NADPHX = (6S)-NADPHX</text>
        <dbReference type="Rhea" id="RHEA:32227"/>
        <dbReference type="ChEBI" id="CHEBI:64076"/>
        <dbReference type="ChEBI" id="CHEBI:64077"/>
        <dbReference type="EC" id="5.1.99.6"/>
    </reaction>
</comment>
<evidence type="ECO:0000256" key="1">
    <source>
        <dbReference type="ARBA" id="ARBA00000013"/>
    </source>
</evidence>
<feature type="binding site" evidence="10">
    <location>
        <begin position="61"/>
        <end position="65"/>
    </location>
    <ligand>
        <name>(6S)-NADPHX</name>
        <dbReference type="ChEBI" id="CHEBI:64076"/>
    </ligand>
</feature>
<dbReference type="PANTHER" id="PTHR13232:SF10">
    <property type="entry name" value="NAD(P)H-HYDRATE EPIMERASE"/>
    <property type="match status" value="1"/>
</dbReference>
<evidence type="ECO:0000259" key="11">
    <source>
        <dbReference type="PROSITE" id="PS51385"/>
    </source>
</evidence>
<gene>
    <name evidence="12" type="ORF">R9X50_00265300</name>
</gene>
<keyword evidence="7 10" id="KW-0630">Potassium</keyword>
<evidence type="ECO:0000256" key="8">
    <source>
        <dbReference type="ARBA" id="ARBA00023027"/>
    </source>
</evidence>
<keyword evidence="9 10" id="KW-0413">Isomerase</keyword>
<dbReference type="NCBIfam" id="TIGR00197">
    <property type="entry name" value="yjeF_nterm"/>
    <property type="match status" value="1"/>
</dbReference>
<protein>
    <recommendedName>
        <fullName evidence="3 10">NAD(P)H-hydrate epimerase</fullName>
        <ecNumber evidence="3 10">5.1.99.6</ecNumber>
    </recommendedName>
    <alternativeName>
        <fullName evidence="10">NAD(P)HX epimerase</fullName>
    </alternativeName>
</protein>
<keyword evidence="10" id="KW-0496">Mitochondrion</keyword>
<feature type="binding site" evidence="10">
    <location>
        <position position="62"/>
    </location>
    <ligand>
        <name>K(+)</name>
        <dbReference type="ChEBI" id="CHEBI:29103"/>
    </ligand>
</feature>
<dbReference type="HAMAP" id="MF_01966">
    <property type="entry name" value="NADHX_epimerase"/>
    <property type="match status" value="1"/>
</dbReference>
<keyword evidence="4 10" id="KW-0479">Metal-binding</keyword>
<reference evidence="12 13" key="1">
    <citation type="submission" date="2023-11" db="EMBL/GenBank/DDBJ databases">
        <title>An acidophilic fungus is an integral part of prey digestion in a carnivorous sundew plant.</title>
        <authorList>
            <person name="Tsai I.J."/>
        </authorList>
    </citation>
    <scope>NUCLEOTIDE SEQUENCE [LARGE SCALE GENOMIC DNA]</scope>
    <source>
        <strain evidence="12">169a</strain>
    </source>
</reference>
<dbReference type="GO" id="GO:0005739">
    <property type="term" value="C:mitochondrion"/>
    <property type="evidence" value="ECO:0007669"/>
    <property type="project" value="UniProtKB-SubCell"/>
</dbReference>
<keyword evidence="8 10" id="KW-0520">NAD</keyword>
<feature type="binding site" evidence="10">
    <location>
        <position position="159"/>
    </location>
    <ligand>
        <name>K(+)</name>
        <dbReference type="ChEBI" id="CHEBI:29103"/>
    </ligand>
</feature>
<evidence type="ECO:0000256" key="9">
    <source>
        <dbReference type="ARBA" id="ARBA00023235"/>
    </source>
</evidence>
<organism evidence="12 13">
    <name type="scientific">Acrodontium crateriforme</name>
    <dbReference type="NCBI Taxonomy" id="150365"/>
    <lineage>
        <taxon>Eukaryota</taxon>
        <taxon>Fungi</taxon>
        <taxon>Dikarya</taxon>
        <taxon>Ascomycota</taxon>
        <taxon>Pezizomycotina</taxon>
        <taxon>Dothideomycetes</taxon>
        <taxon>Dothideomycetidae</taxon>
        <taxon>Mycosphaerellales</taxon>
        <taxon>Teratosphaeriaceae</taxon>
        <taxon>Acrodontium</taxon>
    </lineage>
</organism>
<feature type="binding site" evidence="10">
    <location>
        <begin position="127"/>
        <end position="133"/>
    </location>
    <ligand>
        <name>(6S)-NADPHX</name>
        <dbReference type="ChEBI" id="CHEBI:64076"/>
    </ligand>
</feature>
<comment type="subcellular location">
    <subcellularLocation>
        <location evidence="10">Cytoplasm</location>
    </subcellularLocation>
    <subcellularLocation>
        <location evidence="10">Mitochondrion</location>
    </subcellularLocation>
</comment>
<comment type="caution">
    <text evidence="10">Lacks conserved residue(s) required for the propagation of feature annotation.</text>
</comment>